<proteinExistence type="predicted"/>
<organism evidence="1 2">
    <name type="scientific">Cohnella cellulosilytica</name>
    <dbReference type="NCBI Taxonomy" id="986710"/>
    <lineage>
        <taxon>Bacteria</taxon>
        <taxon>Bacillati</taxon>
        <taxon>Bacillota</taxon>
        <taxon>Bacilli</taxon>
        <taxon>Bacillales</taxon>
        <taxon>Paenibacillaceae</taxon>
        <taxon>Cohnella</taxon>
    </lineage>
</organism>
<evidence type="ECO:0000313" key="2">
    <source>
        <dbReference type="Proteomes" id="UP001596378"/>
    </source>
</evidence>
<dbReference type="RefSeq" id="WP_378045238.1">
    <property type="nucleotide sequence ID" value="NZ_JBHMDN010000007.1"/>
</dbReference>
<accession>A0ABW2F6J2</accession>
<dbReference type="InterPro" id="IPR027417">
    <property type="entry name" value="P-loop_NTPase"/>
</dbReference>
<dbReference type="EMBL" id="JBHTAI010000004">
    <property type="protein sequence ID" value="MFC7148481.1"/>
    <property type="molecule type" value="Genomic_DNA"/>
</dbReference>
<dbReference type="SUPFAM" id="SSF52540">
    <property type="entry name" value="P-loop containing nucleoside triphosphate hydrolases"/>
    <property type="match status" value="1"/>
</dbReference>
<reference evidence="2" key="1">
    <citation type="journal article" date="2019" name="Int. J. Syst. Evol. Microbiol.">
        <title>The Global Catalogue of Microorganisms (GCM) 10K type strain sequencing project: providing services to taxonomists for standard genome sequencing and annotation.</title>
        <authorList>
            <consortium name="The Broad Institute Genomics Platform"/>
            <consortium name="The Broad Institute Genome Sequencing Center for Infectious Disease"/>
            <person name="Wu L."/>
            <person name="Ma J."/>
        </authorList>
    </citation>
    <scope>NUCLEOTIDE SEQUENCE [LARGE SCALE GENOMIC DNA]</scope>
    <source>
        <strain evidence="2">KCTC 12907</strain>
    </source>
</reference>
<comment type="caution">
    <text evidence="1">The sequence shown here is derived from an EMBL/GenBank/DDBJ whole genome shotgun (WGS) entry which is preliminary data.</text>
</comment>
<keyword evidence="2" id="KW-1185">Reference proteome</keyword>
<dbReference type="Proteomes" id="UP001596378">
    <property type="component" value="Unassembled WGS sequence"/>
</dbReference>
<name>A0ABW2F6J2_9BACL</name>
<sequence>MYTSSQRDNDLLTCSLPSTLKIVLADRVYVEKADLPTSAINRLMRLASFSNPDFYKTQAMRLSTYGKPRVISCAEDLPQHIALPRGCLSAVLDLFEQNGSQVVVEDKRFSGCAIHVRFDGELTMLQDTAAKAILAHDIGILSAATGFGKRLSLPILSPVAK</sequence>
<protein>
    <submittedName>
        <fullName evidence="1">Uncharacterized protein</fullName>
    </submittedName>
</protein>
<evidence type="ECO:0000313" key="1">
    <source>
        <dbReference type="EMBL" id="MFC7148481.1"/>
    </source>
</evidence>
<gene>
    <name evidence="1" type="ORF">ACFQMJ_08090</name>
</gene>